<organism evidence="2 3">
    <name type="scientific">Speluncibacter jeojiensis</name>
    <dbReference type="NCBI Taxonomy" id="2710754"/>
    <lineage>
        <taxon>Bacteria</taxon>
        <taxon>Bacillati</taxon>
        <taxon>Actinomycetota</taxon>
        <taxon>Actinomycetes</taxon>
        <taxon>Mycobacteriales</taxon>
        <taxon>Speluncibacteraceae</taxon>
        <taxon>Speluncibacter</taxon>
    </lineage>
</organism>
<comment type="caution">
    <text evidence="2">The sequence shown here is derived from an EMBL/GenBank/DDBJ whole genome shotgun (WGS) entry which is preliminary data.</text>
</comment>
<evidence type="ECO:0000313" key="2">
    <source>
        <dbReference type="EMBL" id="MDG3016893.1"/>
    </source>
</evidence>
<dbReference type="CDD" id="cd04333">
    <property type="entry name" value="ProX_deacylase"/>
    <property type="match status" value="1"/>
</dbReference>
<reference evidence="2" key="1">
    <citation type="submission" date="2022-08" db="EMBL/GenBank/DDBJ databases">
        <title>Genome analysis of Corynebacteriales strain.</title>
        <authorList>
            <person name="Lee S.D."/>
        </authorList>
    </citation>
    <scope>NUCLEOTIDE SEQUENCE</scope>
    <source>
        <strain evidence="2">D3-21</strain>
    </source>
</reference>
<dbReference type="SUPFAM" id="SSF55826">
    <property type="entry name" value="YbaK/ProRS associated domain"/>
    <property type="match status" value="1"/>
</dbReference>
<dbReference type="AlphaFoldDB" id="A0A9X4M7W3"/>
<dbReference type="EMBL" id="JANRHA010000019">
    <property type="protein sequence ID" value="MDG3016893.1"/>
    <property type="molecule type" value="Genomic_DNA"/>
</dbReference>
<sequence>MSVPLHPTAAHVADTLIARGHPGVVQAQAESVRTAAQAAAALRVEAGAIVRSVVLLLDDDPVLMLVSGAHEVNEEATGKRLEGVLAPAPPEMVRLATGQPEDGIAPVGHPTDLPTYLDESLADHPVLWACAGHPRTVFRTTFPELLRITAGLAIDIT</sequence>
<feature type="domain" description="YbaK/aminoacyl-tRNA synthetase-associated" evidence="1">
    <location>
        <begin position="30"/>
        <end position="147"/>
    </location>
</feature>
<protein>
    <submittedName>
        <fullName evidence="2">YbaK/EbsC family protein</fullName>
    </submittedName>
</protein>
<dbReference type="InterPro" id="IPR036754">
    <property type="entry name" value="YbaK/aa-tRNA-synt-asso_dom_sf"/>
</dbReference>
<keyword evidence="3" id="KW-1185">Reference proteome</keyword>
<accession>A0A9X4M7W3</accession>
<dbReference type="Proteomes" id="UP001152755">
    <property type="component" value="Unassembled WGS sequence"/>
</dbReference>
<dbReference type="PANTHER" id="PTHR30411">
    <property type="entry name" value="CYTOPLASMIC PROTEIN"/>
    <property type="match status" value="1"/>
</dbReference>
<evidence type="ECO:0000313" key="3">
    <source>
        <dbReference type="Proteomes" id="UP001152755"/>
    </source>
</evidence>
<dbReference type="InterPro" id="IPR007214">
    <property type="entry name" value="YbaK/aa-tRNA-synth-assoc-dom"/>
</dbReference>
<dbReference type="GO" id="GO:0002161">
    <property type="term" value="F:aminoacyl-tRNA deacylase activity"/>
    <property type="evidence" value="ECO:0007669"/>
    <property type="project" value="InterPro"/>
</dbReference>
<dbReference type="RefSeq" id="WP_277830323.1">
    <property type="nucleotide sequence ID" value="NZ_JAAIVF010000001.1"/>
</dbReference>
<name>A0A9X4M7W3_9ACTN</name>
<proteinExistence type="predicted"/>
<gene>
    <name evidence="2" type="ORF">NVS88_20275</name>
</gene>
<dbReference type="PANTHER" id="PTHR30411:SF1">
    <property type="entry name" value="CYTOPLASMIC PROTEIN"/>
    <property type="match status" value="1"/>
</dbReference>
<dbReference type="Gene3D" id="3.90.960.10">
    <property type="entry name" value="YbaK/aminoacyl-tRNA synthetase-associated domain"/>
    <property type="match status" value="1"/>
</dbReference>
<dbReference type="Pfam" id="PF04073">
    <property type="entry name" value="tRNA_edit"/>
    <property type="match status" value="1"/>
</dbReference>
<evidence type="ECO:0000259" key="1">
    <source>
        <dbReference type="Pfam" id="PF04073"/>
    </source>
</evidence>